<evidence type="ECO:0000313" key="1">
    <source>
        <dbReference type="EMBL" id="QEU75881.1"/>
    </source>
</evidence>
<organism evidence="1 2">
    <name type="scientific">Streptomyces nitrosporeus</name>
    <dbReference type="NCBI Taxonomy" id="28894"/>
    <lineage>
        <taxon>Bacteria</taxon>
        <taxon>Bacillati</taxon>
        <taxon>Actinomycetota</taxon>
        <taxon>Actinomycetes</taxon>
        <taxon>Kitasatosporales</taxon>
        <taxon>Streptomycetaceae</taxon>
        <taxon>Streptomyces</taxon>
    </lineage>
</organism>
<gene>
    <name evidence="1" type="ORF">CP967_31430</name>
</gene>
<keyword evidence="2" id="KW-1185">Reference proteome</keyword>
<reference evidence="1 2" key="1">
    <citation type="submission" date="2017-09" db="EMBL/GenBank/DDBJ databases">
        <authorList>
            <person name="Lee N."/>
            <person name="Cho B.-K."/>
        </authorList>
    </citation>
    <scope>NUCLEOTIDE SEQUENCE [LARGE SCALE GENOMIC DNA]</scope>
    <source>
        <strain evidence="1 2">ATCC 12769</strain>
    </source>
</reference>
<dbReference type="EMBL" id="CP023702">
    <property type="protein sequence ID" value="QEU75881.1"/>
    <property type="molecule type" value="Genomic_DNA"/>
</dbReference>
<accession>A0A5J6FIT2</accession>
<evidence type="ECO:0000313" key="2">
    <source>
        <dbReference type="Proteomes" id="UP000326178"/>
    </source>
</evidence>
<dbReference type="KEGG" id="snk:CP967_31430"/>
<dbReference type="Proteomes" id="UP000326178">
    <property type="component" value="Chromosome"/>
</dbReference>
<name>A0A5J6FIT2_9ACTN</name>
<dbReference type="AlphaFoldDB" id="A0A5J6FIT2"/>
<protein>
    <submittedName>
        <fullName evidence="1">Uncharacterized protein</fullName>
    </submittedName>
</protein>
<sequence length="60" mass="6856">MHLSDPMGPQYLEPAPDVDCRICCALARQRTEARACQDYSMISDCNVEINQHPHPRTITR</sequence>
<proteinExistence type="predicted"/>